<keyword evidence="5" id="KW-0677">Repeat</keyword>
<evidence type="ECO:0000256" key="3">
    <source>
        <dbReference type="ARBA" id="ARBA00022490"/>
    </source>
</evidence>
<accession>A0AAV0VYH6</accession>
<evidence type="ECO:0000256" key="8">
    <source>
        <dbReference type="ARBA" id="ARBA00023273"/>
    </source>
</evidence>
<evidence type="ECO:0000256" key="4">
    <source>
        <dbReference type="ARBA" id="ARBA00022574"/>
    </source>
</evidence>
<evidence type="ECO:0000256" key="5">
    <source>
        <dbReference type="ARBA" id="ARBA00022737"/>
    </source>
</evidence>
<evidence type="ECO:0000256" key="2">
    <source>
        <dbReference type="ARBA" id="ARBA00004245"/>
    </source>
</evidence>
<dbReference type="GO" id="GO:0005930">
    <property type="term" value="C:axoneme"/>
    <property type="evidence" value="ECO:0007669"/>
    <property type="project" value="TreeGrafter"/>
</dbReference>
<feature type="compositionally biased region" description="Basic and acidic residues" evidence="9">
    <location>
        <begin position="1"/>
        <end position="23"/>
    </location>
</feature>
<evidence type="ECO:0000313" key="10">
    <source>
        <dbReference type="EMBL" id="CAI6348650.1"/>
    </source>
</evidence>
<evidence type="ECO:0000256" key="1">
    <source>
        <dbReference type="ARBA" id="ARBA00004138"/>
    </source>
</evidence>
<dbReference type="AlphaFoldDB" id="A0AAV0VYH6"/>
<keyword evidence="8" id="KW-0966">Cell projection</keyword>
<evidence type="ECO:0000313" key="11">
    <source>
        <dbReference type="Proteomes" id="UP001160148"/>
    </source>
</evidence>
<reference evidence="10 11" key="1">
    <citation type="submission" date="2023-01" db="EMBL/GenBank/DDBJ databases">
        <authorList>
            <person name="Whitehead M."/>
        </authorList>
    </citation>
    <scope>NUCLEOTIDE SEQUENCE [LARGE SCALE GENOMIC DNA]</scope>
</reference>
<evidence type="ECO:0000256" key="9">
    <source>
        <dbReference type="SAM" id="MobiDB-lite"/>
    </source>
</evidence>
<organism evidence="10 11">
    <name type="scientific">Macrosiphum euphorbiae</name>
    <name type="common">potato aphid</name>
    <dbReference type="NCBI Taxonomy" id="13131"/>
    <lineage>
        <taxon>Eukaryota</taxon>
        <taxon>Metazoa</taxon>
        <taxon>Ecdysozoa</taxon>
        <taxon>Arthropoda</taxon>
        <taxon>Hexapoda</taxon>
        <taxon>Insecta</taxon>
        <taxon>Pterygota</taxon>
        <taxon>Neoptera</taxon>
        <taxon>Paraneoptera</taxon>
        <taxon>Hemiptera</taxon>
        <taxon>Sternorrhyncha</taxon>
        <taxon>Aphidomorpha</taxon>
        <taxon>Aphidoidea</taxon>
        <taxon>Aphididae</taxon>
        <taxon>Macrosiphini</taxon>
        <taxon>Macrosiphum</taxon>
    </lineage>
</organism>
<keyword evidence="6" id="KW-0175">Coiled coil</keyword>
<proteinExistence type="predicted"/>
<comment type="subcellular location">
    <subcellularLocation>
        <location evidence="1">Cell projection</location>
        <location evidence="1">Cilium</location>
    </subcellularLocation>
    <subcellularLocation>
        <location evidence="2">Cytoplasm</location>
        <location evidence="2">Cytoskeleton</location>
    </subcellularLocation>
</comment>
<evidence type="ECO:0000256" key="7">
    <source>
        <dbReference type="ARBA" id="ARBA00023212"/>
    </source>
</evidence>
<keyword evidence="4" id="KW-0853">WD repeat</keyword>
<keyword evidence="11" id="KW-1185">Reference proteome</keyword>
<dbReference type="PANTHER" id="PTHR14885:SF1">
    <property type="entry name" value="CILIA- AND FLAGELLA-ASSOCIATED PROTEIN 43"/>
    <property type="match status" value="1"/>
</dbReference>
<evidence type="ECO:0000256" key="6">
    <source>
        <dbReference type="ARBA" id="ARBA00023054"/>
    </source>
</evidence>
<dbReference type="Proteomes" id="UP001160148">
    <property type="component" value="Unassembled WGS sequence"/>
</dbReference>
<sequence>MTEEPKENITLKSLSEEESKDQPEITEESSNVSSKSVFARWLKPTSVSEMKFVSKDVLLIRVGKTLIFYDGNTQKEDILIVGSKSTPGGGGDDDLHLEGIGCVDCCDTDLLALAEHPPISKVVICLYPDLKVLATLVDSSCSVPYKSILFLRLEYLIGLRDYPAFDLIVWAWRIGEKLLVVDTGFIQPNQYLK</sequence>
<protein>
    <submittedName>
        <fullName evidence="10">Uncharacterized protein</fullName>
    </submittedName>
</protein>
<keyword evidence="3" id="KW-0963">Cytoplasm</keyword>
<name>A0AAV0VYH6_9HEMI</name>
<feature type="region of interest" description="Disordered" evidence="9">
    <location>
        <begin position="1"/>
        <end position="29"/>
    </location>
</feature>
<gene>
    <name evidence="10" type="ORF">MEUPH1_LOCUS5305</name>
</gene>
<dbReference type="EMBL" id="CARXXK010000001">
    <property type="protein sequence ID" value="CAI6348650.1"/>
    <property type="molecule type" value="Genomic_DNA"/>
</dbReference>
<dbReference type="GO" id="GO:0060271">
    <property type="term" value="P:cilium assembly"/>
    <property type="evidence" value="ECO:0007669"/>
    <property type="project" value="TreeGrafter"/>
</dbReference>
<dbReference type="PANTHER" id="PTHR14885">
    <property type="entry name" value="CILIA- AND FLAGELLA-ASSOCIATED PROTEIN 43-RELATED"/>
    <property type="match status" value="1"/>
</dbReference>
<keyword evidence="7" id="KW-0206">Cytoskeleton</keyword>
<comment type="caution">
    <text evidence="10">The sequence shown here is derived from an EMBL/GenBank/DDBJ whole genome shotgun (WGS) entry which is preliminary data.</text>
</comment>